<organism evidence="3 4">
    <name type="scientific">Ganoderma sinense ZZ0214-1</name>
    <dbReference type="NCBI Taxonomy" id="1077348"/>
    <lineage>
        <taxon>Eukaryota</taxon>
        <taxon>Fungi</taxon>
        <taxon>Dikarya</taxon>
        <taxon>Basidiomycota</taxon>
        <taxon>Agaricomycotina</taxon>
        <taxon>Agaricomycetes</taxon>
        <taxon>Polyporales</taxon>
        <taxon>Polyporaceae</taxon>
        <taxon>Ganoderma</taxon>
    </lineage>
</organism>
<comment type="caution">
    <text evidence="3">The sequence shown here is derived from an EMBL/GenBank/DDBJ whole genome shotgun (WGS) entry which is preliminary data.</text>
</comment>
<feature type="region of interest" description="Disordered" evidence="1">
    <location>
        <begin position="110"/>
        <end position="155"/>
    </location>
</feature>
<feature type="compositionally biased region" description="Acidic residues" evidence="1">
    <location>
        <begin position="130"/>
        <end position="141"/>
    </location>
</feature>
<sequence>MPHLQSSSHAHLTACCTVLLRRLNAAFACPHTQKKRMRNPCNAAHWVPLAFASSPACLPFSGGPDATSTSSTVLYNHQDRLQVLPPYRSPTYLPCHRIYDIPLPVNMHGPPRGGGRAGEHIDIPAFGRGDDDDDDDDDDDGGGGREGNRTGGVAAHQLQLPPLPANATPEQVMQAYRDAQLAIRAYAEELKESRAAQAQSSSTAGRAANKQSSGQNSRDPPPPPELASLAKQIAKRGREYCVLINLWPPVAYWSAVTLQRPNVDPYDPADRYPGSGAGIGRARGTRGQDVAAQALQDAIIAELHDFMGELSVHLTNEWVQKKFARSVNTRKGHMLDTLRGKRVEVFSGLPGVDMAILNSNDLTRIRTDPVIQRWISTSSSGSSKKWPDLFYRSDKIGNIKYLFRVPWLPRAMKLMTQGRQSLTEGHHPRSNVSAAQWGLTDASFGFIASGAVAILHLLSGDPSFEPKPGPSGLNYPQIHAQIVKHLIKAQDTRQVIFLFEWLRKTVFGSLNPDTTEMPASQDGEQDSDSDEDYAKLDEPDSDEGGDEDSDAETSGTRLTASTPFVESASSGASFPNQPRVPHSNLPRAPPAADALTSSSSALSYASVPAVQHFAPPPQGARPYVQQVQPAGQQSMLPVVALPGALSNPFDPTDNAYVVVPPGPISSYSHGITHTAGRTVPHPGVPVSTHVVGTSPAPAPMVGVPMAHRSAVHDVPPLSTPVAPTVAPVVNNVAINLPPPPSDPGARPSASSHFPPPHAVVLAPTVVHAPGEEQIHELSEAASHLNVGTTKRRGGRTKQAVKPPAPANRYPTRARGGQS</sequence>
<dbReference type="EMBL" id="AYKW01000069">
    <property type="protein sequence ID" value="PIL22894.1"/>
    <property type="molecule type" value="Genomic_DNA"/>
</dbReference>
<feature type="region of interest" description="Disordered" evidence="1">
    <location>
        <begin position="771"/>
        <end position="818"/>
    </location>
</feature>
<feature type="compositionally biased region" description="Polar residues" evidence="1">
    <location>
        <begin position="556"/>
        <end position="576"/>
    </location>
</feature>
<evidence type="ECO:0000256" key="2">
    <source>
        <dbReference type="SAM" id="SignalP"/>
    </source>
</evidence>
<proteinExistence type="predicted"/>
<gene>
    <name evidence="3" type="ORF">GSI_15590</name>
</gene>
<name>A0A2G8RN07_9APHY</name>
<feature type="region of interest" description="Disordered" evidence="1">
    <location>
        <begin position="736"/>
        <end position="756"/>
    </location>
</feature>
<feature type="compositionally biased region" description="Low complexity" evidence="1">
    <location>
        <begin position="195"/>
        <end position="208"/>
    </location>
</feature>
<dbReference type="Proteomes" id="UP000230002">
    <property type="component" value="Unassembled WGS sequence"/>
</dbReference>
<feature type="compositionally biased region" description="Low complexity" evidence="1">
    <location>
        <begin position="743"/>
        <end position="752"/>
    </location>
</feature>
<feature type="region of interest" description="Disordered" evidence="1">
    <location>
        <begin position="510"/>
        <end position="596"/>
    </location>
</feature>
<dbReference type="Pfam" id="PF20414">
    <property type="entry name" value="DUF6698"/>
    <property type="match status" value="1"/>
</dbReference>
<feature type="region of interest" description="Disordered" evidence="1">
    <location>
        <begin position="194"/>
        <end position="227"/>
    </location>
</feature>
<keyword evidence="4" id="KW-1185">Reference proteome</keyword>
<accession>A0A2G8RN07</accession>
<dbReference type="InterPro" id="IPR046521">
    <property type="entry name" value="DUF6698"/>
</dbReference>
<feature type="chain" id="PRO_5013621003" description="Transporter" evidence="2">
    <location>
        <begin position="29"/>
        <end position="818"/>
    </location>
</feature>
<keyword evidence="2" id="KW-0732">Signal</keyword>
<feature type="compositionally biased region" description="Acidic residues" evidence="1">
    <location>
        <begin position="539"/>
        <end position="551"/>
    </location>
</feature>
<dbReference type="OrthoDB" id="2758671at2759"/>
<reference evidence="3 4" key="1">
    <citation type="journal article" date="2015" name="Sci. Rep.">
        <title>Chromosome-level genome map provides insights into diverse defense mechanisms in the medicinal fungus Ganoderma sinense.</title>
        <authorList>
            <person name="Zhu Y."/>
            <person name="Xu J."/>
            <person name="Sun C."/>
            <person name="Zhou S."/>
            <person name="Xu H."/>
            <person name="Nelson D.R."/>
            <person name="Qian J."/>
            <person name="Song J."/>
            <person name="Luo H."/>
            <person name="Xiang L."/>
            <person name="Li Y."/>
            <person name="Xu Z."/>
            <person name="Ji A."/>
            <person name="Wang L."/>
            <person name="Lu S."/>
            <person name="Hayward A."/>
            <person name="Sun W."/>
            <person name="Li X."/>
            <person name="Schwartz D.C."/>
            <person name="Wang Y."/>
            <person name="Chen S."/>
        </authorList>
    </citation>
    <scope>NUCLEOTIDE SEQUENCE [LARGE SCALE GENOMIC DNA]</scope>
    <source>
        <strain evidence="3 4">ZZ0214-1</strain>
    </source>
</reference>
<feature type="signal peptide" evidence="2">
    <location>
        <begin position="1"/>
        <end position="28"/>
    </location>
</feature>
<protein>
    <recommendedName>
        <fullName evidence="5">Transporter</fullName>
    </recommendedName>
</protein>
<feature type="compositionally biased region" description="Polar residues" evidence="1">
    <location>
        <begin position="209"/>
        <end position="218"/>
    </location>
</feature>
<evidence type="ECO:0000313" key="3">
    <source>
        <dbReference type="EMBL" id="PIL22894.1"/>
    </source>
</evidence>
<dbReference type="STRING" id="1077348.A0A2G8RN07"/>
<evidence type="ECO:0000256" key="1">
    <source>
        <dbReference type="SAM" id="MobiDB-lite"/>
    </source>
</evidence>
<dbReference type="AlphaFoldDB" id="A0A2G8RN07"/>
<evidence type="ECO:0000313" key="4">
    <source>
        <dbReference type="Proteomes" id="UP000230002"/>
    </source>
</evidence>
<evidence type="ECO:0008006" key="5">
    <source>
        <dbReference type="Google" id="ProtNLM"/>
    </source>
</evidence>